<dbReference type="InterPro" id="IPR001611">
    <property type="entry name" value="Leu-rich_rpt"/>
</dbReference>
<keyword evidence="5" id="KW-0520">NAD</keyword>
<evidence type="ECO:0000256" key="1">
    <source>
        <dbReference type="ARBA" id="ARBA00011982"/>
    </source>
</evidence>
<dbReference type="InterPro" id="IPR058192">
    <property type="entry name" value="WHD_ROQ1-like"/>
</dbReference>
<dbReference type="PANTHER" id="PTHR11017">
    <property type="entry name" value="LEUCINE-RICH REPEAT-CONTAINING PROTEIN"/>
    <property type="match status" value="1"/>
</dbReference>
<dbReference type="Proteomes" id="UP000593562">
    <property type="component" value="Unassembled WGS sequence"/>
</dbReference>
<feature type="compositionally biased region" description="Low complexity" evidence="7">
    <location>
        <begin position="1154"/>
        <end position="1170"/>
    </location>
</feature>
<dbReference type="AlphaFoldDB" id="A0A7J7C5A7"/>
<evidence type="ECO:0000259" key="8">
    <source>
        <dbReference type="PROSITE" id="PS50104"/>
    </source>
</evidence>
<dbReference type="Pfam" id="PF20160">
    <property type="entry name" value="C-JID"/>
    <property type="match status" value="1"/>
</dbReference>
<dbReference type="SUPFAM" id="SSF52058">
    <property type="entry name" value="L domain-like"/>
    <property type="match status" value="1"/>
</dbReference>
<dbReference type="GO" id="GO:0007165">
    <property type="term" value="P:signal transduction"/>
    <property type="evidence" value="ECO:0007669"/>
    <property type="project" value="InterPro"/>
</dbReference>
<sequence length="1203" mass="134566">MAAMIMSTDAASSSSSSAFRWKYDVFISFRGEDTRKNFTDHLYAALTQKGIVTFRDDLKLERGKPISTDLLNAIQGSRFSLIVFSRNYATSSWCLDELLKIVECMNDLGQTVLPIFYDVDPSEVRKQTGSFHKAFADHEESANKDKVSKWRAAMAEVATLSGWHLQNRHESTFIQEIAEEILRRMGHSSSTTVVNDLVGIEPRLEEMLSILEMGSKDVRIVGICGMGGIGKTTLARVIYDMFCSQFEGFSFLENVREVSKNSGHGLTGLKQQLLSQVLIEKDASATRFSISRLLKYKRVFLVLDDVSDSEQLEALAGSHDWFGAGSRIIVTTRDKHLLEAHGVAEKMIYKAKELISDEALQLLSWKAFKLNHPPEDYEKLSKQIVSYAGGLPLALKVVGSFLHGRSVIEWESALKRLKQIPDKKIFDILKISYDGLEETEKKIFLDIACFFQWKYVKTVSAILKSSGCFPDVEIGVLVQKSLIEINNKMFWMHDLLREMGWTIVSQESPDEPGRRSRLWLHDDISHVLTEKTGSEKVECIYLKTPKSKEIRFDADAFSKLKKLRLLKIQGLQPSKGLDFLSNELRVLKWRGYPLKALPLSFNPEKLIRISMTHSRIEQLWKGRLQLQTLKVIKLSYSRYLIKTPDLGGALNLKKLILEGCTNLCELHPSIGDLRRLIVLNLKYCRNLQSLPDSVCGLKSLKTLDIHGCAKINKLPENIGEIECLEELDLSDTVITKSPSSIVLMKNLKKLSFRGCKEPITKPWDFLYRAFCLPAFGQGSGGLVLPSSFSGLRSLTNLDLSDCNLSEGALPSDIGNLYALTNLDLSRNNFVTLPSSINQLSQLKKLNLKYCQQLREVPELPSSIEDLCAHNCLSLETLSGPSGLNLSNNRDFKLNNCFKLVENNQNVAVALLRRHLQSMAKLRLQLVCSLALKLADENQSLNRNILALTKIIVRFFMDAVFKGVHDPPAHIPALVIYLPGSEIPDWFTYQTTSTIMGIQLPPNWYNDIKFMGLAFCISFTLHEDYTKPASEHVYKIIFSLVSNNGNYIIRGTQNNFGRETLAVGDHLFLIYIPFDEYFQKRTWPHVEAHYACEGPGLEFKSCGINLVFFKDAEDPTQGGIFGEGVNISPGLLPRLTSLLNTFGGSPATIDNSHEAGPSGSTASSGSTAPSGVEESCSHSPSHGTGAEEESIDTMTKSEGTVPSL</sequence>
<keyword evidence="4" id="KW-0378">Hydrolase</keyword>
<dbReference type="InterPro" id="IPR045344">
    <property type="entry name" value="C-JID"/>
</dbReference>
<dbReference type="Pfam" id="PF00560">
    <property type="entry name" value="LRR_1"/>
    <property type="match status" value="2"/>
</dbReference>
<comment type="caution">
    <text evidence="9">The sequence shown here is derived from an EMBL/GenBank/DDBJ whole genome shotgun (WGS) entry which is preliminary data.</text>
</comment>
<reference evidence="9 10" key="1">
    <citation type="journal article" date="2020" name="Nat. Commun.">
        <title>Genome of Tripterygium wilfordii and identification of cytochrome P450 involved in triptolide biosynthesis.</title>
        <authorList>
            <person name="Tu L."/>
            <person name="Su P."/>
            <person name="Zhang Z."/>
            <person name="Gao L."/>
            <person name="Wang J."/>
            <person name="Hu T."/>
            <person name="Zhou J."/>
            <person name="Zhang Y."/>
            <person name="Zhao Y."/>
            <person name="Liu Y."/>
            <person name="Song Y."/>
            <person name="Tong Y."/>
            <person name="Lu Y."/>
            <person name="Yang J."/>
            <person name="Xu C."/>
            <person name="Jia M."/>
            <person name="Peters R.J."/>
            <person name="Huang L."/>
            <person name="Gao W."/>
        </authorList>
    </citation>
    <scope>NUCLEOTIDE SEQUENCE [LARGE SCALE GENOMIC DNA]</scope>
    <source>
        <strain evidence="10">cv. XIE 37</strain>
        <tissue evidence="9">Leaf</tissue>
    </source>
</reference>
<dbReference type="Gene3D" id="3.80.10.10">
    <property type="entry name" value="Ribonuclease Inhibitor"/>
    <property type="match status" value="2"/>
</dbReference>
<dbReference type="PANTHER" id="PTHR11017:SF559">
    <property type="entry name" value="DISEASE RESISTANCE PROTEIN CHL1"/>
    <property type="match status" value="1"/>
</dbReference>
<dbReference type="SUPFAM" id="SSF52200">
    <property type="entry name" value="Toll/Interleukin receptor TIR domain"/>
    <property type="match status" value="1"/>
</dbReference>
<dbReference type="PROSITE" id="PS50104">
    <property type="entry name" value="TIR"/>
    <property type="match status" value="1"/>
</dbReference>
<proteinExistence type="predicted"/>
<dbReference type="FunFam" id="3.40.50.10140:FF:000007">
    <property type="entry name" value="Disease resistance protein (TIR-NBS-LRR class)"/>
    <property type="match status" value="1"/>
</dbReference>
<dbReference type="InterPro" id="IPR042197">
    <property type="entry name" value="Apaf_helical"/>
</dbReference>
<dbReference type="PRINTS" id="PR00364">
    <property type="entry name" value="DISEASERSIST"/>
</dbReference>
<dbReference type="GO" id="GO:0061809">
    <property type="term" value="F:NAD+ nucleosidase activity, cyclic ADP-ribose generating"/>
    <property type="evidence" value="ECO:0007669"/>
    <property type="project" value="UniProtKB-EC"/>
</dbReference>
<dbReference type="SMART" id="SM00255">
    <property type="entry name" value="TIR"/>
    <property type="match status" value="1"/>
</dbReference>
<dbReference type="GO" id="GO:0006952">
    <property type="term" value="P:defense response"/>
    <property type="evidence" value="ECO:0007669"/>
    <property type="project" value="InterPro"/>
</dbReference>
<evidence type="ECO:0000256" key="5">
    <source>
        <dbReference type="ARBA" id="ARBA00023027"/>
    </source>
</evidence>
<keyword evidence="2" id="KW-0433">Leucine-rich repeat</keyword>
<protein>
    <recommendedName>
        <fullName evidence="1">ADP-ribosyl cyclase/cyclic ADP-ribose hydrolase</fullName>
        <ecNumber evidence="1">3.2.2.6</ecNumber>
    </recommendedName>
</protein>
<dbReference type="Pfam" id="PF01582">
    <property type="entry name" value="TIR"/>
    <property type="match status" value="1"/>
</dbReference>
<gene>
    <name evidence="9" type="ORF">HS088_TW21G01455</name>
</gene>
<dbReference type="InterPro" id="IPR032675">
    <property type="entry name" value="LRR_dom_sf"/>
</dbReference>
<dbReference type="FunFam" id="1.10.8.430:FF:000002">
    <property type="entry name" value="Disease resistance protein (TIR-NBS-LRR class)"/>
    <property type="match status" value="1"/>
</dbReference>
<dbReference type="InterPro" id="IPR000157">
    <property type="entry name" value="TIR_dom"/>
</dbReference>
<dbReference type="GO" id="GO:0043531">
    <property type="term" value="F:ADP binding"/>
    <property type="evidence" value="ECO:0007669"/>
    <property type="project" value="InterPro"/>
</dbReference>
<evidence type="ECO:0000256" key="6">
    <source>
        <dbReference type="ARBA" id="ARBA00047304"/>
    </source>
</evidence>
<evidence type="ECO:0000256" key="3">
    <source>
        <dbReference type="ARBA" id="ARBA00022737"/>
    </source>
</evidence>
<dbReference type="EMBL" id="JAAARO010000021">
    <property type="protein sequence ID" value="KAF5729292.1"/>
    <property type="molecule type" value="Genomic_DNA"/>
</dbReference>
<dbReference type="InterPro" id="IPR027417">
    <property type="entry name" value="P-loop_NTPase"/>
</dbReference>
<feature type="domain" description="TIR" evidence="8">
    <location>
        <begin position="21"/>
        <end position="185"/>
    </location>
</feature>
<dbReference type="Gene3D" id="3.40.50.300">
    <property type="entry name" value="P-loop containing nucleotide triphosphate hydrolases"/>
    <property type="match status" value="1"/>
</dbReference>
<comment type="catalytic activity">
    <reaction evidence="6">
        <text>NAD(+) + H2O = ADP-D-ribose + nicotinamide + H(+)</text>
        <dbReference type="Rhea" id="RHEA:16301"/>
        <dbReference type="ChEBI" id="CHEBI:15377"/>
        <dbReference type="ChEBI" id="CHEBI:15378"/>
        <dbReference type="ChEBI" id="CHEBI:17154"/>
        <dbReference type="ChEBI" id="CHEBI:57540"/>
        <dbReference type="ChEBI" id="CHEBI:57967"/>
        <dbReference type="EC" id="3.2.2.6"/>
    </reaction>
    <physiologicalReaction direction="left-to-right" evidence="6">
        <dbReference type="Rhea" id="RHEA:16302"/>
    </physiologicalReaction>
</comment>
<feature type="compositionally biased region" description="Polar residues" evidence="7">
    <location>
        <begin position="1191"/>
        <end position="1203"/>
    </location>
</feature>
<dbReference type="EC" id="3.2.2.6" evidence="1"/>
<dbReference type="InterPro" id="IPR002182">
    <property type="entry name" value="NB-ARC"/>
</dbReference>
<evidence type="ECO:0000313" key="9">
    <source>
        <dbReference type="EMBL" id="KAF5729292.1"/>
    </source>
</evidence>
<dbReference type="InterPro" id="IPR035897">
    <property type="entry name" value="Toll_tir_struct_dom_sf"/>
</dbReference>
<evidence type="ECO:0000256" key="2">
    <source>
        <dbReference type="ARBA" id="ARBA00022614"/>
    </source>
</evidence>
<dbReference type="SUPFAM" id="SSF52540">
    <property type="entry name" value="P-loop containing nucleoside triphosphate hydrolases"/>
    <property type="match status" value="1"/>
</dbReference>
<dbReference type="Gene3D" id="1.10.8.430">
    <property type="entry name" value="Helical domain of apoptotic protease-activating factors"/>
    <property type="match status" value="1"/>
</dbReference>
<organism evidence="9 10">
    <name type="scientific">Tripterygium wilfordii</name>
    <name type="common">Thunder God vine</name>
    <dbReference type="NCBI Taxonomy" id="458696"/>
    <lineage>
        <taxon>Eukaryota</taxon>
        <taxon>Viridiplantae</taxon>
        <taxon>Streptophyta</taxon>
        <taxon>Embryophyta</taxon>
        <taxon>Tracheophyta</taxon>
        <taxon>Spermatophyta</taxon>
        <taxon>Magnoliopsida</taxon>
        <taxon>eudicotyledons</taxon>
        <taxon>Gunneridae</taxon>
        <taxon>Pentapetalae</taxon>
        <taxon>rosids</taxon>
        <taxon>fabids</taxon>
        <taxon>Celastrales</taxon>
        <taxon>Celastraceae</taxon>
        <taxon>Tripterygium</taxon>
    </lineage>
</organism>
<evidence type="ECO:0000256" key="4">
    <source>
        <dbReference type="ARBA" id="ARBA00022801"/>
    </source>
</evidence>
<name>A0A7J7C5A7_TRIWF</name>
<keyword evidence="10" id="KW-1185">Reference proteome</keyword>
<evidence type="ECO:0000313" key="10">
    <source>
        <dbReference type="Proteomes" id="UP000593562"/>
    </source>
</evidence>
<feature type="region of interest" description="Disordered" evidence="7">
    <location>
        <begin position="1147"/>
        <end position="1203"/>
    </location>
</feature>
<dbReference type="InterPro" id="IPR044974">
    <property type="entry name" value="Disease_R_plants"/>
</dbReference>
<dbReference type="Gene3D" id="3.40.50.10140">
    <property type="entry name" value="Toll/interleukin-1 receptor homology (TIR) domain"/>
    <property type="match status" value="1"/>
</dbReference>
<dbReference type="InParanoid" id="A0A7J7C5A7"/>
<evidence type="ECO:0000256" key="7">
    <source>
        <dbReference type="SAM" id="MobiDB-lite"/>
    </source>
</evidence>
<keyword evidence="3" id="KW-0677">Repeat</keyword>
<dbReference type="OrthoDB" id="1936883at2759"/>
<dbReference type="Pfam" id="PF00931">
    <property type="entry name" value="NB-ARC"/>
    <property type="match status" value="1"/>
</dbReference>
<dbReference type="FunCoup" id="A0A7J7C5A7">
    <property type="interactions" value="16"/>
</dbReference>
<dbReference type="Pfam" id="PF23282">
    <property type="entry name" value="WHD_ROQ1"/>
    <property type="match status" value="1"/>
</dbReference>
<accession>A0A7J7C5A7</accession>